<dbReference type="EMBL" id="JPWI01000009">
    <property type="protein sequence ID" value="RCK44544.1"/>
    <property type="molecule type" value="Genomic_DNA"/>
</dbReference>
<protein>
    <submittedName>
        <fullName evidence="1">Uncharacterized protein</fullName>
    </submittedName>
</protein>
<dbReference type="OrthoDB" id="7354106at2"/>
<name>A0A367WSV8_9PROT</name>
<comment type="caution">
    <text evidence="1">The sequence shown here is derived from an EMBL/GenBank/DDBJ whole genome shotgun (WGS) entry which is preliminary data.</text>
</comment>
<proteinExistence type="predicted"/>
<dbReference type="RefSeq" id="WP_114098699.1">
    <property type="nucleotide sequence ID" value="NZ_JPWI01000009.1"/>
</dbReference>
<reference evidence="1 2" key="1">
    <citation type="submission" date="2014-07" db="EMBL/GenBank/DDBJ databases">
        <title>Draft genome sequence of Thalassospira profundimaris PR54-5.</title>
        <authorList>
            <person name="Lai Q."/>
            <person name="Shao Z."/>
        </authorList>
    </citation>
    <scope>NUCLEOTIDE SEQUENCE [LARGE SCALE GENOMIC DNA]</scope>
    <source>
        <strain evidence="1 2">PR54-5</strain>
    </source>
</reference>
<accession>A0A367WSV8</accession>
<evidence type="ECO:0000313" key="1">
    <source>
        <dbReference type="EMBL" id="RCK44544.1"/>
    </source>
</evidence>
<gene>
    <name evidence="1" type="ORF">TH30_14290</name>
</gene>
<dbReference type="Proteomes" id="UP000252255">
    <property type="component" value="Unassembled WGS sequence"/>
</dbReference>
<organism evidence="1 2">
    <name type="scientific">Thalassospira profundimaris</name>
    <dbReference type="NCBI Taxonomy" id="502049"/>
    <lineage>
        <taxon>Bacteria</taxon>
        <taxon>Pseudomonadati</taxon>
        <taxon>Pseudomonadota</taxon>
        <taxon>Alphaproteobacteria</taxon>
        <taxon>Rhodospirillales</taxon>
        <taxon>Thalassospiraceae</taxon>
        <taxon>Thalassospira</taxon>
    </lineage>
</organism>
<dbReference type="AlphaFoldDB" id="A0A367WSV8"/>
<evidence type="ECO:0000313" key="2">
    <source>
        <dbReference type="Proteomes" id="UP000252255"/>
    </source>
</evidence>
<sequence>MTSELDPIIRIQGISGARSACRVMGNRSFVLLSPENAALSHGAQWFGDLVTLIRTEFPDARFKATLDCRGRLSGALAAIEIGIDCVIIDPLDEVQVQSLRDLGRQAACAILTAHPAAIAIYEMEDDRLPDHELDRRLKTSLR</sequence>